<evidence type="ECO:0000256" key="1">
    <source>
        <dbReference type="SAM" id="MobiDB-lite"/>
    </source>
</evidence>
<feature type="compositionally biased region" description="Polar residues" evidence="1">
    <location>
        <begin position="23"/>
        <end position="38"/>
    </location>
</feature>
<protein>
    <submittedName>
        <fullName evidence="2">Uncharacterized protein</fullName>
    </submittedName>
</protein>
<evidence type="ECO:0000313" key="2">
    <source>
        <dbReference type="EMBL" id="CAK7323741.1"/>
    </source>
</evidence>
<reference evidence="2 3" key="1">
    <citation type="submission" date="2024-01" db="EMBL/GenBank/DDBJ databases">
        <authorList>
            <person name="Waweru B."/>
        </authorList>
    </citation>
    <scope>NUCLEOTIDE SEQUENCE [LARGE SCALE GENOMIC DNA]</scope>
</reference>
<dbReference type="Proteomes" id="UP001314170">
    <property type="component" value="Unassembled WGS sequence"/>
</dbReference>
<dbReference type="EMBL" id="CAWUPB010000131">
    <property type="protein sequence ID" value="CAK7323741.1"/>
    <property type="molecule type" value="Genomic_DNA"/>
</dbReference>
<proteinExistence type="predicted"/>
<gene>
    <name evidence="2" type="ORF">DCAF_LOCUS1371</name>
</gene>
<organism evidence="2 3">
    <name type="scientific">Dovyalis caffra</name>
    <dbReference type="NCBI Taxonomy" id="77055"/>
    <lineage>
        <taxon>Eukaryota</taxon>
        <taxon>Viridiplantae</taxon>
        <taxon>Streptophyta</taxon>
        <taxon>Embryophyta</taxon>
        <taxon>Tracheophyta</taxon>
        <taxon>Spermatophyta</taxon>
        <taxon>Magnoliopsida</taxon>
        <taxon>eudicotyledons</taxon>
        <taxon>Gunneridae</taxon>
        <taxon>Pentapetalae</taxon>
        <taxon>rosids</taxon>
        <taxon>fabids</taxon>
        <taxon>Malpighiales</taxon>
        <taxon>Salicaceae</taxon>
        <taxon>Flacourtieae</taxon>
        <taxon>Dovyalis</taxon>
    </lineage>
</organism>
<keyword evidence="3" id="KW-1185">Reference proteome</keyword>
<feature type="region of interest" description="Disordered" evidence="1">
    <location>
        <begin position="101"/>
        <end position="127"/>
    </location>
</feature>
<accession>A0AAV1QPT6</accession>
<dbReference type="AlphaFoldDB" id="A0AAV1QPT6"/>
<comment type="caution">
    <text evidence="2">The sequence shown here is derived from an EMBL/GenBank/DDBJ whole genome shotgun (WGS) entry which is preliminary data.</text>
</comment>
<evidence type="ECO:0000313" key="3">
    <source>
        <dbReference type="Proteomes" id="UP001314170"/>
    </source>
</evidence>
<sequence length="175" mass="18893">MKGGSGSEGSGSESVSVPKLNSEGVSSTSAIPNESKTGSDPAFEPLDFDFEAFFSSELESSSTTGFVEAPIGKNINLKALQHELACKKLELKEKAKKVGNDVGDEAGQFSQPDKEDNKPCNTKGSQVKSSMQLDYLGWQSSHVWKHLLPDTSENEKEFRIGSKGLSVQQVKSYLN</sequence>
<name>A0AAV1QPT6_9ROSI</name>
<feature type="region of interest" description="Disordered" evidence="1">
    <location>
        <begin position="1"/>
        <end position="43"/>
    </location>
</feature>